<dbReference type="Pfam" id="PF01551">
    <property type="entry name" value="Peptidase_M23"/>
    <property type="match status" value="1"/>
</dbReference>
<dbReference type="EMBL" id="JBHRTS010000001">
    <property type="protein sequence ID" value="MFC3192735.1"/>
    <property type="molecule type" value="Genomic_DNA"/>
</dbReference>
<proteinExistence type="predicted"/>
<accession>A0ABV7J3U3</accession>
<dbReference type="RefSeq" id="WP_157892543.1">
    <property type="nucleotide sequence ID" value="NZ_JBHRTS010000001.1"/>
</dbReference>
<dbReference type="InterPro" id="IPR050570">
    <property type="entry name" value="Cell_wall_metabolism_enzyme"/>
</dbReference>
<keyword evidence="3" id="KW-0378">Hydrolase</keyword>
<feature type="signal peptide" evidence="1">
    <location>
        <begin position="1"/>
        <end position="28"/>
    </location>
</feature>
<dbReference type="InterPro" id="IPR011055">
    <property type="entry name" value="Dup_hybrid_motif"/>
</dbReference>
<feature type="chain" id="PRO_5045848623" evidence="1">
    <location>
        <begin position="29"/>
        <end position="209"/>
    </location>
</feature>
<dbReference type="Gene3D" id="2.70.70.10">
    <property type="entry name" value="Glucose Permease (Domain IIA)"/>
    <property type="match status" value="1"/>
</dbReference>
<keyword evidence="1" id="KW-0732">Signal</keyword>
<keyword evidence="4" id="KW-1185">Reference proteome</keyword>
<evidence type="ECO:0000256" key="1">
    <source>
        <dbReference type="SAM" id="SignalP"/>
    </source>
</evidence>
<evidence type="ECO:0000313" key="4">
    <source>
        <dbReference type="Proteomes" id="UP001595533"/>
    </source>
</evidence>
<sequence length="209" mass="23722">MKNPNNPSNPLLLSWFMAGMCSVFAAMAKEQQDWIKIHAPHDEVFSCIEHWDGQFNHVGDALGTDCVIQAWYQHKDRMFVRSFEKRGHRNKDWFGYGKAVLAPCDCEVEATFTNPKTNRPGIMQPGKASTITFKNEAGIRILYAHVDDIQVKPGDVVRAGQTVAKVGNNGFSRNPHLHIGAWQGEQPLQIRFDQKSLQLKSRKQSVVRY</sequence>
<feature type="domain" description="M23ase beta-sheet core" evidence="2">
    <location>
        <begin position="96"/>
        <end position="188"/>
    </location>
</feature>
<gene>
    <name evidence="3" type="ORF">ACFODZ_00645</name>
</gene>
<comment type="caution">
    <text evidence="3">The sequence shown here is derived from an EMBL/GenBank/DDBJ whole genome shotgun (WGS) entry which is preliminary data.</text>
</comment>
<dbReference type="InterPro" id="IPR016047">
    <property type="entry name" value="M23ase_b-sheet_dom"/>
</dbReference>
<organism evidence="3 4">
    <name type="scientific">Marinicella sediminis</name>
    <dbReference type="NCBI Taxonomy" id="1792834"/>
    <lineage>
        <taxon>Bacteria</taxon>
        <taxon>Pseudomonadati</taxon>
        <taxon>Pseudomonadota</taxon>
        <taxon>Gammaproteobacteria</taxon>
        <taxon>Lysobacterales</taxon>
        <taxon>Marinicellaceae</taxon>
        <taxon>Marinicella</taxon>
    </lineage>
</organism>
<dbReference type="PANTHER" id="PTHR21666">
    <property type="entry name" value="PEPTIDASE-RELATED"/>
    <property type="match status" value="1"/>
</dbReference>
<dbReference type="SUPFAM" id="SSF51261">
    <property type="entry name" value="Duplicated hybrid motif"/>
    <property type="match status" value="1"/>
</dbReference>
<protein>
    <submittedName>
        <fullName evidence="3">M23 family metallopeptidase</fullName>
        <ecNumber evidence="3">3.4.24.-</ecNumber>
    </submittedName>
</protein>
<dbReference type="EC" id="3.4.24.-" evidence="3"/>
<reference evidence="4" key="1">
    <citation type="journal article" date="2019" name="Int. J. Syst. Evol. Microbiol.">
        <title>The Global Catalogue of Microorganisms (GCM) 10K type strain sequencing project: providing services to taxonomists for standard genome sequencing and annotation.</title>
        <authorList>
            <consortium name="The Broad Institute Genomics Platform"/>
            <consortium name="The Broad Institute Genome Sequencing Center for Infectious Disease"/>
            <person name="Wu L."/>
            <person name="Ma J."/>
        </authorList>
    </citation>
    <scope>NUCLEOTIDE SEQUENCE [LARGE SCALE GENOMIC DNA]</scope>
    <source>
        <strain evidence="4">KCTC 42953</strain>
    </source>
</reference>
<dbReference type="PANTHER" id="PTHR21666:SF270">
    <property type="entry name" value="MUREIN HYDROLASE ACTIVATOR ENVC"/>
    <property type="match status" value="1"/>
</dbReference>
<evidence type="ECO:0000259" key="2">
    <source>
        <dbReference type="Pfam" id="PF01551"/>
    </source>
</evidence>
<evidence type="ECO:0000313" key="3">
    <source>
        <dbReference type="EMBL" id="MFC3192735.1"/>
    </source>
</evidence>
<dbReference type="Proteomes" id="UP001595533">
    <property type="component" value="Unassembled WGS sequence"/>
</dbReference>
<dbReference type="GO" id="GO:0016787">
    <property type="term" value="F:hydrolase activity"/>
    <property type="evidence" value="ECO:0007669"/>
    <property type="project" value="UniProtKB-KW"/>
</dbReference>
<dbReference type="CDD" id="cd12797">
    <property type="entry name" value="M23_peptidase"/>
    <property type="match status" value="1"/>
</dbReference>
<name>A0ABV7J3U3_9GAMM</name>